<sequence>MIEDKMRSLVSLLNKDNVYKIKKDLIKYLDILTLSLDEKDEELSIEKINRIYNIMERRKNFRSENKIGTNLILFNEFIDKFYSLLDDIKGKGYLQDSVEIASDFLKGIGGINREFKLLVIHEESEEYVYSKDHLRDLKKEIKSLLYEKVYQSIYEEIYTIVGLTYSIRFDLEEKCKEYGRIVLSLLELEDEISKEELKKVLHNEYALELQRRMYYWDKITIGLRNHYYIEKLYENIEDME</sequence>
<organism evidence="1 2">
    <name type="scientific">Clostridium tetani</name>
    <dbReference type="NCBI Taxonomy" id="1513"/>
    <lineage>
        <taxon>Bacteria</taxon>
        <taxon>Bacillati</taxon>
        <taxon>Bacillota</taxon>
        <taxon>Clostridia</taxon>
        <taxon>Eubacteriales</taxon>
        <taxon>Clostridiaceae</taxon>
        <taxon>Clostridium</taxon>
    </lineage>
</organism>
<proteinExistence type="predicted"/>
<dbReference type="RefSeq" id="WP_023438702.1">
    <property type="nucleotide sequence ID" value="NZ_CASHSW010000025.1"/>
</dbReference>
<protein>
    <submittedName>
        <fullName evidence="1">Uncharacterized protein</fullName>
    </submittedName>
</protein>
<accession>A0ABY0EMJ6</accession>
<evidence type="ECO:0000313" key="1">
    <source>
        <dbReference type="EMBL" id="RXI53867.1"/>
    </source>
</evidence>
<reference evidence="1 2" key="1">
    <citation type="submission" date="2018-06" db="EMBL/GenBank/DDBJ databases">
        <title>Genome conservation of Clostridium tetani.</title>
        <authorList>
            <person name="Bruggemann H."/>
            <person name="Popoff M.R."/>
        </authorList>
    </citation>
    <scope>NUCLEOTIDE SEQUENCE [LARGE SCALE GENOMIC DNA]</scope>
    <source>
        <strain evidence="1 2">63.05</strain>
    </source>
</reference>
<gene>
    <name evidence="1" type="ORF">DP131_11115</name>
</gene>
<evidence type="ECO:0000313" key="2">
    <source>
        <dbReference type="Proteomes" id="UP000290273"/>
    </source>
</evidence>
<name>A0ABY0EMJ6_CLOTA</name>
<dbReference type="Proteomes" id="UP000290273">
    <property type="component" value="Unassembled WGS sequence"/>
</dbReference>
<comment type="caution">
    <text evidence="1">The sequence shown here is derived from an EMBL/GenBank/DDBJ whole genome shotgun (WGS) entry which is preliminary data.</text>
</comment>
<dbReference type="EMBL" id="QMAU01000043">
    <property type="protein sequence ID" value="RXI53867.1"/>
    <property type="molecule type" value="Genomic_DNA"/>
</dbReference>